<dbReference type="InterPro" id="IPR027469">
    <property type="entry name" value="Cation_efflux_TMD_sf"/>
</dbReference>
<feature type="region of interest" description="Disordered" evidence="9">
    <location>
        <begin position="1"/>
        <end position="51"/>
    </location>
</feature>
<dbReference type="NCBIfam" id="TIGR01297">
    <property type="entry name" value="CDF"/>
    <property type="match status" value="1"/>
</dbReference>
<evidence type="ECO:0000256" key="3">
    <source>
        <dbReference type="ARBA" id="ARBA00022448"/>
    </source>
</evidence>
<gene>
    <name evidence="13" type="ORF">EIK76_01760</name>
</gene>
<dbReference type="GO" id="GO:0005886">
    <property type="term" value="C:plasma membrane"/>
    <property type="evidence" value="ECO:0007669"/>
    <property type="project" value="TreeGrafter"/>
</dbReference>
<keyword evidence="5" id="KW-0864">Zinc transport</keyword>
<feature type="domain" description="Cation efflux protein transmembrane" evidence="11">
    <location>
        <begin position="60"/>
        <end position="244"/>
    </location>
</feature>
<dbReference type="InterPro" id="IPR002524">
    <property type="entry name" value="Cation_efflux"/>
</dbReference>
<evidence type="ECO:0000256" key="10">
    <source>
        <dbReference type="SAM" id="Phobius"/>
    </source>
</evidence>
<keyword evidence="3" id="KW-0813">Transport</keyword>
<dbReference type="RefSeq" id="WP_082101847.1">
    <property type="nucleotide sequence ID" value="NZ_LAVS01000026.1"/>
</dbReference>
<keyword evidence="14" id="KW-1185">Reference proteome</keyword>
<protein>
    <submittedName>
        <fullName evidence="13">Cation transporter</fullName>
    </submittedName>
</protein>
<keyword evidence="8 10" id="KW-0472">Membrane</keyword>
<feature type="transmembrane region" description="Helical" evidence="10">
    <location>
        <begin position="156"/>
        <end position="177"/>
    </location>
</feature>
<keyword evidence="4 10" id="KW-0812">Transmembrane</keyword>
<sequence length="336" mass="38263">MPHDHSTSEHKTHSHGANCTHQQQDAQHHRHEVGHQHSNAHGLFGHHHHHHGTESGNIATAFWLNFSFTIIEFIGGWLTNSVAIMADAMHDLGDTLAIAFAWFAAKVAGKEATPRYSYGYRRWSLLSALINSVILVLGSCWILYEAIPRLWQPQLPHAAGMMALAVLGVLVNGAAVFKLRRGKTQNEQILTWHLLEDVLGWVVVLVGSVLIYFTDWAWLDPLLSIGFTCFILINVWRNLRHTLALFLQVSPDPKLAATIEQQLQELSFVQDVHHLHLWSLDGEKHVLTAHLVLKTDTATEQLKLHKEQIRQLLQPYQLEHTTIEFEFNQELCRDQH</sequence>
<comment type="similarity">
    <text evidence="2">Belongs to the cation diffusion facilitator (CDF) transporter (TC 2.A.4) family. SLC30A subfamily.</text>
</comment>
<evidence type="ECO:0000256" key="2">
    <source>
        <dbReference type="ARBA" id="ARBA00008873"/>
    </source>
</evidence>
<dbReference type="Proteomes" id="UP000276260">
    <property type="component" value="Unassembled WGS sequence"/>
</dbReference>
<dbReference type="Pfam" id="PF01545">
    <property type="entry name" value="Cation_efflux"/>
    <property type="match status" value="1"/>
</dbReference>
<name>A0A3P3QP99_9GAMM</name>
<dbReference type="Pfam" id="PF16916">
    <property type="entry name" value="ZT_dimer"/>
    <property type="match status" value="1"/>
</dbReference>
<feature type="compositionally biased region" description="Basic and acidic residues" evidence="9">
    <location>
        <begin position="1"/>
        <end position="11"/>
    </location>
</feature>
<evidence type="ECO:0000256" key="9">
    <source>
        <dbReference type="SAM" id="MobiDB-lite"/>
    </source>
</evidence>
<evidence type="ECO:0000259" key="11">
    <source>
        <dbReference type="Pfam" id="PF01545"/>
    </source>
</evidence>
<proteinExistence type="inferred from homology"/>
<feature type="domain" description="Cation efflux protein cytoplasmic" evidence="12">
    <location>
        <begin position="251"/>
        <end position="326"/>
    </location>
</feature>
<evidence type="ECO:0000256" key="1">
    <source>
        <dbReference type="ARBA" id="ARBA00004141"/>
    </source>
</evidence>
<evidence type="ECO:0000256" key="4">
    <source>
        <dbReference type="ARBA" id="ARBA00022692"/>
    </source>
</evidence>
<reference evidence="13 14" key="1">
    <citation type="submission" date="2018-11" db="EMBL/GenBank/DDBJ databases">
        <title>Draft genome analysis of Rheinheimera mesophila isolated from an industrial waste site.</title>
        <authorList>
            <person name="Yu Q."/>
            <person name="Qi Y."/>
            <person name="Zhang H."/>
            <person name="Lu Y."/>
            <person name="Pu J."/>
        </authorList>
    </citation>
    <scope>NUCLEOTIDE SEQUENCE [LARGE SCALE GENOMIC DNA]</scope>
    <source>
        <strain evidence="13 14">IITR13</strain>
    </source>
</reference>
<feature type="transmembrane region" description="Helical" evidence="10">
    <location>
        <begin position="123"/>
        <end position="144"/>
    </location>
</feature>
<evidence type="ECO:0000313" key="13">
    <source>
        <dbReference type="EMBL" id="RRJ22835.1"/>
    </source>
</evidence>
<feature type="transmembrane region" description="Helical" evidence="10">
    <location>
        <begin position="218"/>
        <end position="236"/>
    </location>
</feature>
<dbReference type="OrthoDB" id="9809646at2"/>
<comment type="subcellular location">
    <subcellularLocation>
        <location evidence="1">Membrane</location>
        <topology evidence="1">Multi-pass membrane protein</topology>
    </subcellularLocation>
</comment>
<dbReference type="EMBL" id="RRCF01000001">
    <property type="protein sequence ID" value="RRJ22835.1"/>
    <property type="molecule type" value="Genomic_DNA"/>
</dbReference>
<evidence type="ECO:0000256" key="8">
    <source>
        <dbReference type="ARBA" id="ARBA00023136"/>
    </source>
</evidence>
<dbReference type="Gene3D" id="1.20.1510.10">
    <property type="entry name" value="Cation efflux protein transmembrane domain"/>
    <property type="match status" value="1"/>
</dbReference>
<dbReference type="InterPro" id="IPR027470">
    <property type="entry name" value="Cation_efflux_CTD"/>
</dbReference>
<evidence type="ECO:0000256" key="6">
    <source>
        <dbReference type="ARBA" id="ARBA00022989"/>
    </source>
</evidence>
<dbReference type="GO" id="GO:0005385">
    <property type="term" value="F:zinc ion transmembrane transporter activity"/>
    <property type="evidence" value="ECO:0007669"/>
    <property type="project" value="TreeGrafter"/>
</dbReference>
<dbReference type="SUPFAM" id="SSF160240">
    <property type="entry name" value="Cation efflux protein cytoplasmic domain-like"/>
    <property type="match status" value="1"/>
</dbReference>
<dbReference type="InterPro" id="IPR036837">
    <property type="entry name" value="Cation_efflux_CTD_sf"/>
</dbReference>
<comment type="caution">
    <text evidence="13">The sequence shown here is derived from an EMBL/GenBank/DDBJ whole genome shotgun (WGS) entry which is preliminary data.</text>
</comment>
<keyword evidence="6 10" id="KW-1133">Transmembrane helix</keyword>
<dbReference type="PANTHER" id="PTHR11562:SF17">
    <property type="entry name" value="RE54080P-RELATED"/>
    <property type="match status" value="1"/>
</dbReference>
<evidence type="ECO:0000256" key="7">
    <source>
        <dbReference type="ARBA" id="ARBA00023065"/>
    </source>
</evidence>
<dbReference type="PANTHER" id="PTHR11562">
    <property type="entry name" value="CATION EFFLUX PROTEIN/ ZINC TRANSPORTER"/>
    <property type="match status" value="1"/>
</dbReference>
<dbReference type="InterPro" id="IPR050681">
    <property type="entry name" value="CDF/SLC30A"/>
</dbReference>
<organism evidence="13 14">
    <name type="scientific">Rheinheimera mesophila</name>
    <dbReference type="NCBI Taxonomy" id="1547515"/>
    <lineage>
        <taxon>Bacteria</taxon>
        <taxon>Pseudomonadati</taxon>
        <taxon>Pseudomonadota</taxon>
        <taxon>Gammaproteobacteria</taxon>
        <taxon>Chromatiales</taxon>
        <taxon>Chromatiaceae</taxon>
        <taxon>Rheinheimera</taxon>
    </lineage>
</organism>
<accession>A0A3P3QP99</accession>
<evidence type="ECO:0000313" key="14">
    <source>
        <dbReference type="Proteomes" id="UP000276260"/>
    </source>
</evidence>
<evidence type="ECO:0000259" key="12">
    <source>
        <dbReference type="Pfam" id="PF16916"/>
    </source>
</evidence>
<keyword evidence="7" id="KW-0406">Ion transport</keyword>
<keyword evidence="5" id="KW-0862">Zinc</keyword>
<dbReference type="SUPFAM" id="SSF161111">
    <property type="entry name" value="Cation efflux protein transmembrane domain-like"/>
    <property type="match status" value="1"/>
</dbReference>
<dbReference type="AlphaFoldDB" id="A0A3P3QP99"/>
<dbReference type="InterPro" id="IPR058533">
    <property type="entry name" value="Cation_efflux_TM"/>
</dbReference>
<feature type="transmembrane region" description="Helical" evidence="10">
    <location>
        <begin position="189"/>
        <end position="212"/>
    </location>
</feature>
<feature type="compositionally biased region" description="Polar residues" evidence="9">
    <location>
        <begin position="15"/>
        <end position="25"/>
    </location>
</feature>
<evidence type="ECO:0000256" key="5">
    <source>
        <dbReference type="ARBA" id="ARBA00022906"/>
    </source>
</evidence>